<accession>A0ABT9TTD8</accession>
<keyword evidence="4 6" id="KW-1133">Transmembrane helix</keyword>
<name>A0ABT9TTD8_PAENI</name>
<feature type="transmembrane region" description="Helical" evidence="6">
    <location>
        <begin position="63"/>
        <end position="90"/>
    </location>
</feature>
<feature type="transmembrane region" description="Helical" evidence="6">
    <location>
        <begin position="143"/>
        <end position="162"/>
    </location>
</feature>
<feature type="transmembrane region" description="Helical" evidence="6">
    <location>
        <begin position="448"/>
        <end position="467"/>
    </location>
</feature>
<feature type="transmembrane region" description="Helical" evidence="6">
    <location>
        <begin position="349"/>
        <end position="372"/>
    </location>
</feature>
<reference evidence="8 9" key="1">
    <citation type="submission" date="2023-07" db="EMBL/GenBank/DDBJ databases">
        <title>Sorghum-associated microbial communities from plants grown in Nebraska, USA.</title>
        <authorList>
            <person name="Schachtman D."/>
        </authorList>
    </citation>
    <scope>NUCLEOTIDE SEQUENCE [LARGE SCALE GENOMIC DNA]</scope>
    <source>
        <strain evidence="8 9">CC523</strain>
    </source>
</reference>
<evidence type="ECO:0000256" key="3">
    <source>
        <dbReference type="ARBA" id="ARBA00022692"/>
    </source>
</evidence>
<evidence type="ECO:0000256" key="6">
    <source>
        <dbReference type="SAM" id="Phobius"/>
    </source>
</evidence>
<evidence type="ECO:0000313" key="9">
    <source>
        <dbReference type="Proteomes" id="UP001244563"/>
    </source>
</evidence>
<evidence type="ECO:0000256" key="1">
    <source>
        <dbReference type="ARBA" id="ARBA00004651"/>
    </source>
</evidence>
<protein>
    <submittedName>
        <fullName evidence="8">Lysylphosphatidylglycerol synthetase-like protein (DUF2156 family)</fullName>
    </submittedName>
</protein>
<gene>
    <name evidence="8" type="ORF">J2T10_004179</name>
</gene>
<dbReference type="InterPro" id="IPR024320">
    <property type="entry name" value="LPG_synthase_C"/>
</dbReference>
<dbReference type="EMBL" id="JAUSSW010000017">
    <property type="protein sequence ID" value="MDQ0104504.1"/>
    <property type="molecule type" value="Genomic_DNA"/>
</dbReference>
<proteinExistence type="predicted"/>
<evidence type="ECO:0000256" key="4">
    <source>
        <dbReference type="ARBA" id="ARBA00022989"/>
    </source>
</evidence>
<feature type="transmembrane region" description="Helical" evidence="6">
    <location>
        <begin position="193"/>
        <end position="211"/>
    </location>
</feature>
<comment type="caution">
    <text evidence="8">The sequence shown here is derived from an EMBL/GenBank/DDBJ whole genome shotgun (WGS) entry which is preliminary data.</text>
</comment>
<feature type="transmembrane region" description="Helical" evidence="6">
    <location>
        <begin position="21"/>
        <end position="43"/>
    </location>
</feature>
<feature type="transmembrane region" description="Helical" evidence="6">
    <location>
        <begin position="169"/>
        <end position="187"/>
    </location>
</feature>
<dbReference type="InterPro" id="IPR051211">
    <property type="entry name" value="PG_lysyltransferase"/>
</dbReference>
<dbReference type="Proteomes" id="UP001244563">
    <property type="component" value="Unassembled WGS sequence"/>
</dbReference>
<comment type="subcellular location">
    <subcellularLocation>
        <location evidence="1">Cell membrane</location>
        <topology evidence="1">Multi-pass membrane protein</topology>
    </subcellularLocation>
</comment>
<dbReference type="PANTHER" id="PTHR34697">
    <property type="entry name" value="PHOSPHATIDYLGLYCEROL LYSYLTRANSFERASE"/>
    <property type="match status" value="1"/>
</dbReference>
<feature type="transmembrane region" description="Helical" evidence="6">
    <location>
        <begin position="223"/>
        <end position="242"/>
    </location>
</feature>
<dbReference type="SUPFAM" id="SSF144091">
    <property type="entry name" value="Rhomboid-like"/>
    <property type="match status" value="1"/>
</dbReference>
<dbReference type="PANTHER" id="PTHR34697:SF2">
    <property type="entry name" value="PHOSPHATIDYLGLYCEROL LYSYLTRANSFERASE"/>
    <property type="match status" value="1"/>
</dbReference>
<feature type="transmembrane region" description="Helical" evidence="6">
    <location>
        <begin position="102"/>
        <end position="123"/>
    </location>
</feature>
<keyword evidence="2" id="KW-1003">Cell membrane</keyword>
<dbReference type="RefSeq" id="WP_306879758.1">
    <property type="nucleotide sequence ID" value="NZ_JAUSSW010000017.1"/>
</dbReference>
<evidence type="ECO:0000256" key="5">
    <source>
        <dbReference type="ARBA" id="ARBA00023136"/>
    </source>
</evidence>
<evidence type="ECO:0000259" key="7">
    <source>
        <dbReference type="Pfam" id="PF09924"/>
    </source>
</evidence>
<feature type="transmembrane region" description="Helical" evidence="6">
    <location>
        <begin position="316"/>
        <end position="337"/>
    </location>
</feature>
<feature type="transmembrane region" description="Helical" evidence="6">
    <location>
        <begin position="422"/>
        <end position="441"/>
    </location>
</feature>
<sequence length="827" mass="88035">MEPSSNDPRKNPVMAFLRKSSATAALIAVVLLLALFTGSLINGPSQELLDAVAIATTDPASDWWALVTSSFFATSWLDYLTLVLVLVVGVGIAERIVGPWKALAAFLIGGALSSLVLIGLVLMGTVNNDEWLSYLGGDYIVGAYGGAAAALGASTASLNILWRRRLRTWLLALAIMFALYVGVAQSLQLLAGAVLGVLGGRLLGIGTRLNTKAGVFSSPRESRFLIATIVGVFAVGPLLSQLTSNFALGPLSTIGSLSLQNRPDPDEMAELCGGDAGCIALQDAVGVNSAGAVVLSLIPLLLLLLCSEGLRRGRRLAMWTALVINAIFAAVVLIQLIDFLTTSGFEDSVGILLIYILPAALLPAAIATLLFLTRDRFQAGSGPDATRTMMKAAASLTAAVVAAYTIFWFIEGNLGRASVGDLLLQLTHVLIPFPMPFVVQLPQGFMTTLIYGFGAAVIWLVFAILAFRNFRLFHLGVGTDGDLGRVRELLQRGGGSLSWMALWDNNTYWFAPDGQAGVAYQVHNGVALTVAGPFGAAEAQPEAARAFVAHSLELGLTPCFYSAASDVGDALDGMGFQALEVAEETLLNIETMSFKGKEWQNVRTALNRAAKLGIKDHWHHYPTMPPGLRAQLAEISEEWVADKSLPEMGFTLGGLDELKDPNVLCCVAVDDDGLVHGITSWLPVYTEGRITGWTLDFMRRRTTGFKGVMEFLIASAVTHFKAEIPTISLSGSPLANAGDPGQGGDATAVDKVLAMLGDALEPMYGFKSLAAFKSRFQPEHRTLYMYYQDPLALPSIGLAITAAYLPGLSAKQSTTIVKQMIAKEPAH</sequence>
<feature type="transmembrane region" description="Helical" evidence="6">
    <location>
        <begin position="285"/>
        <end position="304"/>
    </location>
</feature>
<keyword evidence="9" id="KW-1185">Reference proteome</keyword>
<evidence type="ECO:0000313" key="8">
    <source>
        <dbReference type="EMBL" id="MDQ0104504.1"/>
    </source>
</evidence>
<feature type="domain" description="Phosphatidylglycerol lysyltransferase C-terminal" evidence="7">
    <location>
        <begin position="488"/>
        <end position="787"/>
    </location>
</feature>
<keyword evidence="3 6" id="KW-0812">Transmembrane</keyword>
<organism evidence="8 9">
    <name type="scientific">Paenarthrobacter nicotinovorans</name>
    <name type="common">Arthrobacter nicotinovorans</name>
    <dbReference type="NCBI Taxonomy" id="29320"/>
    <lineage>
        <taxon>Bacteria</taxon>
        <taxon>Bacillati</taxon>
        <taxon>Actinomycetota</taxon>
        <taxon>Actinomycetes</taxon>
        <taxon>Micrococcales</taxon>
        <taxon>Micrococcaceae</taxon>
        <taxon>Paenarthrobacter</taxon>
    </lineage>
</organism>
<evidence type="ECO:0000256" key="2">
    <source>
        <dbReference type="ARBA" id="ARBA00022475"/>
    </source>
</evidence>
<dbReference type="InterPro" id="IPR035952">
    <property type="entry name" value="Rhomboid-like_sf"/>
</dbReference>
<feature type="transmembrane region" description="Helical" evidence="6">
    <location>
        <begin position="392"/>
        <end position="410"/>
    </location>
</feature>
<dbReference type="Pfam" id="PF09924">
    <property type="entry name" value="LPG_synthase_C"/>
    <property type="match status" value="1"/>
</dbReference>
<keyword evidence="5 6" id="KW-0472">Membrane</keyword>
<dbReference type="Gene3D" id="1.20.1540.10">
    <property type="entry name" value="Rhomboid-like"/>
    <property type="match status" value="1"/>
</dbReference>